<evidence type="ECO:0000313" key="3">
    <source>
        <dbReference type="Proteomes" id="UP000614216"/>
    </source>
</evidence>
<keyword evidence="1" id="KW-1133">Transmembrane helix</keyword>
<accession>A0A937KCY2</accession>
<organism evidence="2 3">
    <name type="scientific">Fulvivirga marina</name>
    <dbReference type="NCBI Taxonomy" id="2494733"/>
    <lineage>
        <taxon>Bacteria</taxon>
        <taxon>Pseudomonadati</taxon>
        <taxon>Bacteroidota</taxon>
        <taxon>Cytophagia</taxon>
        <taxon>Cytophagales</taxon>
        <taxon>Fulvivirgaceae</taxon>
        <taxon>Fulvivirga</taxon>
    </lineage>
</organism>
<evidence type="ECO:0000256" key="1">
    <source>
        <dbReference type="SAM" id="Phobius"/>
    </source>
</evidence>
<name>A0A937KCY2_9BACT</name>
<keyword evidence="1" id="KW-0472">Membrane</keyword>
<sequence length="320" mass="37435">MDLIFQFGDVYPVSGNSSFFENLLIAVIGAVIGSGAAIWIFYQTLKSDRKKSRKLKNQRDEELLRYFCALLRNILKFTNGQKQDYLNFAKALEAKPYETHLVRYRVNHDIRRVQKMNQHEIYQAYLDQMGSKDTDINRFTAIYSNLDFLDVLIDAARSENELGQKHITERRFQYKNEAEKLLNYVGLFIENIRKSNLETYTEIPVWVALNQLLGSYHIKRTDASSLTYVQQAFVKPVGHTIMNDFRDLPECTEIMQLVKKATHTFSNIKLDSSELANSFQEYYSEFNKIEDELRTKSNQLLRKYSVKSEEQLAILNINNE</sequence>
<dbReference type="RefSeq" id="WP_202855207.1">
    <property type="nucleotide sequence ID" value="NZ_JAEUGD010000016.1"/>
</dbReference>
<comment type="caution">
    <text evidence="2">The sequence shown here is derived from an EMBL/GenBank/DDBJ whole genome shotgun (WGS) entry which is preliminary data.</text>
</comment>
<dbReference type="Proteomes" id="UP000614216">
    <property type="component" value="Unassembled WGS sequence"/>
</dbReference>
<dbReference type="AlphaFoldDB" id="A0A937KCY2"/>
<gene>
    <name evidence="2" type="ORF">JMN32_05070</name>
</gene>
<dbReference type="EMBL" id="JAEUGD010000016">
    <property type="protein sequence ID" value="MBL6445668.1"/>
    <property type="molecule type" value="Genomic_DNA"/>
</dbReference>
<protein>
    <submittedName>
        <fullName evidence="2">Uncharacterized protein</fullName>
    </submittedName>
</protein>
<reference evidence="2" key="1">
    <citation type="submission" date="2021-01" db="EMBL/GenBank/DDBJ databases">
        <title>Fulvivirga kasyanovii gen. nov., sp nov., a novel member of the phylum Bacteroidetes isolated from seawater in a mussel farm.</title>
        <authorList>
            <person name="Zhao L.-H."/>
            <person name="Wang Z.-J."/>
        </authorList>
    </citation>
    <scope>NUCLEOTIDE SEQUENCE</scope>
    <source>
        <strain evidence="2">29W222</strain>
    </source>
</reference>
<feature type="transmembrane region" description="Helical" evidence="1">
    <location>
        <begin position="23"/>
        <end position="45"/>
    </location>
</feature>
<evidence type="ECO:0000313" key="2">
    <source>
        <dbReference type="EMBL" id="MBL6445668.1"/>
    </source>
</evidence>
<proteinExistence type="predicted"/>
<keyword evidence="3" id="KW-1185">Reference proteome</keyword>
<keyword evidence="1" id="KW-0812">Transmembrane</keyword>